<feature type="domain" description="Alcohol dehydrogenase-like C-terminal" evidence="6">
    <location>
        <begin position="215"/>
        <end position="326"/>
    </location>
</feature>
<keyword evidence="3 5" id="KW-0862">Zinc</keyword>
<dbReference type="InterPro" id="IPR002328">
    <property type="entry name" value="ADH_Zn_CS"/>
</dbReference>
<evidence type="ECO:0000313" key="9">
    <source>
        <dbReference type="Proteomes" id="UP000398389"/>
    </source>
</evidence>
<comment type="cofactor">
    <cofactor evidence="1 5">
        <name>Zn(2+)</name>
        <dbReference type="ChEBI" id="CHEBI:29105"/>
    </cofactor>
</comment>
<evidence type="ECO:0000256" key="2">
    <source>
        <dbReference type="ARBA" id="ARBA00022723"/>
    </source>
</evidence>
<dbReference type="GeneID" id="43584285"/>
<evidence type="ECO:0008006" key="10">
    <source>
        <dbReference type="Google" id="ProtNLM"/>
    </source>
</evidence>
<evidence type="ECO:0000259" key="6">
    <source>
        <dbReference type="Pfam" id="PF00107"/>
    </source>
</evidence>
<name>A0A5E8BZV6_9ASCO</name>
<dbReference type="Gene3D" id="3.90.180.10">
    <property type="entry name" value="Medium-chain alcohol dehydrogenases, catalytic domain"/>
    <property type="match status" value="1"/>
</dbReference>
<evidence type="ECO:0000256" key="4">
    <source>
        <dbReference type="ARBA" id="ARBA00023002"/>
    </source>
</evidence>
<protein>
    <recommendedName>
        <fullName evidence="10">Enoyl reductase (ER) domain-containing protein</fullName>
    </recommendedName>
</protein>
<dbReference type="PROSITE" id="PS00059">
    <property type="entry name" value="ADH_ZINC"/>
    <property type="match status" value="1"/>
</dbReference>
<dbReference type="GO" id="GO:0016491">
    <property type="term" value="F:oxidoreductase activity"/>
    <property type="evidence" value="ECO:0007669"/>
    <property type="project" value="UniProtKB-KW"/>
</dbReference>
<dbReference type="PANTHER" id="PTHR42813">
    <property type="entry name" value="ZINC-TYPE ALCOHOL DEHYDROGENASE-LIKE"/>
    <property type="match status" value="1"/>
</dbReference>
<organism evidence="8 9">
    <name type="scientific">Magnusiomyces paraingens</name>
    <dbReference type="NCBI Taxonomy" id="2606893"/>
    <lineage>
        <taxon>Eukaryota</taxon>
        <taxon>Fungi</taxon>
        <taxon>Dikarya</taxon>
        <taxon>Ascomycota</taxon>
        <taxon>Saccharomycotina</taxon>
        <taxon>Dipodascomycetes</taxon>
        <taxon>Dipodascales</taxon>
        <taxon>Dipodascaceae</taxon>
        <taxon>Magnusiomyces</taxon>
    </lineage>
</organism>
<dbReference type="SUPFAM" id="SSF50129">
    <property type="entry name" value="GroES-like"/>
    <property type="match status" value="1"/>
</dbReference>
<dbReference type="GO" id="GO:0008270">
    <property type="term" value="F:zinc ion binding"/>
    <property type="evidence" value="ECO:0007669"/>
    <property type="project" value="InterPro"/>
</dbReference>
<dbReference type="PANTHER" id="PTHR42813:SF2">
    <property type="entry name" value="DEHYDROGENASE, ZINC-CONTAINING, PUTATIVE (AFU_ORTHOLOGUE AFUA_2G02810)-RELATED"/>
    <property type="match status" value="1"/>
</dbReference>
<dbReference type="InterPro" id="IPR036291">
    <property type="entry name" value="NAD(P)-bd_dom_sf"/>
</dbReference>
<evidence type="ECO:0000256" key="3">
    <source>
        <dbReference type="ARBA" id="ARBA00022833"/>
    </source>
</evidence>
<reference evidence="8 9" key="1">
    <citation type="submission" date="2019-09" db="EMBL/GenBank/DDBJ databases">
        <authorList>
            <person name="Brejova B."/>
        </authorList>
    </citation>
    <scope>NUCLEOTIDE SEQUENCE [LARGE SCALE GENOMIC DNA]</scope>
</reference>
<dbReference type="Pfam" id="PF08240">
    <property type="entry name" value="ADH_N"/>
    <property type="match status" value="1"/>
</dbReference>
<evidence type="ECO:0000256" key="5">
    <source>
        <dbReference type="RuleBase" id="RU361277"/>
    </source>
</evidence>
<sequence>MTPIHPEIPKTMAAVVFNGPHNISLETKPVPALSSPGSVLLRVNYTALCGSELHVFRGHQPSPTGFIMGHEFTGVVVRAGADVRTLAVGDKVVSPFTISCGNNCFYCKHGASSRCTKSRLFGTAALDGGQAEYVDVPLADATLVKQPHLKPGVDPVSAEKKLVLMADIFPTGYFAAKNAFKEAYFTQPGYNRPDTPPSTDSETSRFVALVVGCGPVGLCAIAAAKHLLPPDAILYAIDSVPARLELAKSLGAIALPLDQDPVATIKKATEGRGADAVMEIVGHASALRLAFDAVRPWGRIASVGVHNEDIPITGNEAYGKNITIQFGRCPVRSIFDDALKVFVQVMDQLDFLTGTVVKLADAKEAYDLFDQHKVEKIIFEI</sequence>
<dbReference type="InterPro" id="IPR011032">
    <property type="entry name" value="GroES-like_sf"/>
</dbReference>
<dbReference type="Pfam" id="PF00107">
    <property type="entry name" value="ADH_zinc_N"/>
    <property type="match status" value="1"/>
</dbReference>
<feature type="domain" description="Alcohol dehydrogenase-like N-terminal" evidence="7">
    <location>
        <begin position="36"/>
        <end position="140"/>
    </location>
</feature>
<keyword evidence="9" id="KW-1185">Reference proteome</keyword>
<keyword evidence="2 5" id="KW-0479">Metal-binding</keyword>
<evidence type="ECO:0000313" key="8">
    <source>
        <dbReference type="EMBL" id="VVT56984.1"/>
    </source>
</evidence>
<dbReference type="Gene3D" id="3.40.50.720">
    <property type="entry name" value="NAD(P)-binding Rossmann-like Domain"/>
    <property type="match status" value="1"/>
</dbReference>
<gene>
    <name evidence="8" type="ORF">SAPINGB_P005471</name>
</gene>
<dbReference type="SUPFAM" id="SSF51735">
    <property type="entry name" value="NAD(P)-binding Rossmann-fold domains"/>
    <property type="match status" value="1"/>
</dbReference>
<proteinExistence type="inferred from homology"/>
<keyword evidence="4" id="KW-0560">Oxidoreductase</keyword>
<dbReference type="Proteomes" id="UP000398389">
    <property type="component" value="Unassembled WGS sequence"/>
</dbReference>
<dbReference type="OrthoDB" id="3941538at2759"/>
<evidence type="ECO:0000259" key="7">
    <source>
        <dbReference type="Pfam" id="PF08240"/>
    </source>
</evidence>
<dbReference type="CDD" id="cd08284">
    <property type="entry name" value="FDH_like_2"/>
    <property type="match status" value="1"/>
</dbReference>
<dbReference type="InterPro" id="IPR013154">
    <property type="entry name" value="ADH-like_N"/>
</dbReference>
<dbReference type="InterPro" id="IPR013149">
    <property type="entry name" value="ADH-like_C"/>
</dbReference>
<accession>A0A5E8BZV6</accession>
<dbReference type="RefSeq" id="XP_031856076.1">
    <property type="nucleotide sequence ID" value="XM_032000185.1"/>
</dbReference>
<dbReference type="EMBL" id="CABVLU010000004">
    <property type="protein sequence ID" value="VVT56984.1"/>
    <property type="molecule type" value="Genomic_DNA"/>
</dbReference>
<dbReference type="AlphaFoldDB" id="A0A5E8BZV6"/>
<comment type="similarity">
    <text evidence="5">Belongs to the zinc-containing alcohol dehydrogenase family.</text>
</comment>
<evidence type="ECO:0000256" key="1">
    <source>
        <dbReference type="ARBA" id="ARBA00001947"/>
    </source>
</evidence>